<name>A0AAN2C9A3_UNVUL</name>
<evidence type="ECO:0000313" key="9">
    <source>
        <dbReference type="Proteomes" id="UP001317532"/>
    </source>
</evidence>
<dbReference type="SUPFAM" id="SSF52743">
    <property type="entry name" value="Subtilisin-like"/>
    <property type="match status" value="1"/>
</dbReference>
<feature type="domain" description="Peptidase S8/S53" evidence="7">
    <location>
        <begin position="293"/>
        <end position="594"/>
    </location>
</feature>
<evidence type="ECO:0000259" key="7">
    <source>
        <dbReference type="Pfam" id="PF00082"/>
    </source>
</evidence>
<dbReference type="InterPro" id="IPR000209">
    <property type="entry name" value="Peptidase_S8/S53_dom"/>
</dbReference>
<dbReference type="EMBL" id="AP025523">
    <property type="protein sequence ID" value="BDE06330.1"/>
    <property type="molecule type" value="Genomic_DNA"/>
</dbReference>
<dbReference type="AlphaFoldDB" id="A0AAN2C9A3"/>
<dbReference type="InterPro" id="IPR050131">
    <property type="entry name" value="Peptidase_S8_subtilisin-like"/>
</dbReference>
<dbReference type="RefSeq" id="WP_317997296.1">
    <property type="nucleotide sequence ID" value="NZ_AP025523.1"/>
</dbReference>
<keyword evidence="3 5" id="KW-0378">Hydrolase</keyword>
<evidence type="ECO:0000256" key="5">
    <source>
        <dbReference type="PROSITE-ProRule" id="PRU01240"/>
    </source>
</evidence>
<dbReference type="GO" id="GO:0004252">
    <property type="term" value="F:serine-type endopeptidase activity"/>
    <property type="evidence" value="ECO:0007669"/>
    <property type="project" value="UniProtKB-UniRule"/>
</dbReference>
<dbReference type="PANTHER" id="PTHR43806:SF11">
    <property type="entry name" value="CEREVISIN-RELATED"/>
    <property type="match status" value="1"/>
</dbReference>
<proteinExistence type="inferred from homology"/>
<evidence type="ECO:0000313" key="8">
    <source>
        <dbReference type="EMBL" id="BDE06330.1"/>
    </source>
</evidence>
<dbReference type="Gene3D" id="3.40.50.200">
    <property type="entry name" value="Peptidase S8/S53 domain"/>
    <property type="match status" value="1"/>
</dbReference>
<evidence type="ECO:0000256" key="4">
    <source>
        <dbReference type="ARBA" id="ARBA00022825"/>
    </source>
</evidence>
<evidence type="ECO:0000256" key="6">
    <source>
        <dbReference type="SAM" id="MobiDB-lite"/>
    </source>
</evidence>
<dbReference type="Pfam" id="PF00082">
    <property type="entry name" value="Peptidase_S8"/>
    <property type="match status" value="1"/>
</dbReference>
<dbReference type="PANTHER" id="PTHR43806">
    <property type="entry name" value="PEPTIDASE S8"/>
    <property type="match status" value="1"/>
</dbReference>
<organism evidence="8 9">
    <name type="scientific">Vulcanimicrobium alpinum</name>
    <dbReference type="NCBI Taxonomy" id="3016050"/>
    <lineage>
        <taxon>Bacteria</taxon>
        <taxon>Bacillati</taxon>
        <taxon>Vulcanimicrobiota</taxon>
        <taxon>Vulcanimicrobiia</taxon>
        <taxon>Vulcanimicrobiales</taxon>
        <taxon>Vulcanimicrobiaceae</taxon>
        <taxon>Vulcanimicrobium</taxon>
    </lineage>
</organism>
<feature type="active site" description="Charge relay system" evidence="5">
    <location>
        <position position="547"/>
    </location>
</feature>
<evidence type="ECO:0000256" key="3">
    <source>
        <dbReference type="ARBA" id="ARBA00022801"/>
    </source>
</evidence>
<keyword evidence="9" id="KW-1185">Reference proteome</keyword>
<dbReference type="InterPro" id="IPR015500">
    <property type="entry name" value="Peptidase_S8_subtilisin-rel"/>
</dbReference>
<evidence type="ECO:0000256" key="1">
    <source>
        <dbReference type="ARBA" id="ARBA00011073"/>
    </source>
</evidence>
<dbReference type="PROSITE" id="PS00138">
    <property type="entry name" value="SUBTILASE_SER"/>
    <property type="match status" value="1"/>
</dbReference>
<dbReference type="PRINTS" id="PR00723">
    <property type="entry name" value="SUBTILISIN"/>
</dbReference>
<dbReference type="PROSITE" id="PS51892">
    <property type="entry name" value="SUBTILASE"/>
    <property type="match status" value="1"/>
</dbReference>
<dbReference type="Proteomes" id="UP001317532">
    <property type="component" value="Chromosome"/>
</dbReference>
<dbReference type="InterPro" id="IPR036852">
    <property type="entry name" value="Peptidase_S8/S53_dom_sf"/>
</dbReference>
<dbReference type="InterPro" id="IPR023828">
    <property type="entry name" value="Peptidase_S8_Ser-AS"/>
</dbReference>
<protein>
    <recommendedName>
        <fullName evidence="7">Peptidase S8/S53 domain-containing protein</fullName>
    </recommendedName>
</protein>
<accession>A0AAN2C9A3</accession>
<sequence>MGALWFGLVRSSGALLVMGLTLSACGGGGGGSSTPSTPAAPTPTPSPTPAPGTCATLPATAGGSTYTLTSDPTGIAVTRANAGKLQCTYFTGVTTTTDAPQSAPNLWAYEFGSLSNNPFTVTIQQTSNGPHTIYYNQPGDSSGAIVTSSLQSSQRAVASVVGLGANEPHRGVRRFTGTGVDPTQVLVRYRTLAESGGRAIASRVEAAAGTRGVDAFAPAGIYQRFVAVPSGADTTSFASALRSRTEVADVFPVHKRVPLSVPPTTIIDPHGNNRDQWYLFDDGFPYAWSYSKGDGAVIASIDTGVDLKNTDLSSKVIYSIGYVTGSAQDTNGHGTNTASIAVAATNNAFGFAGGGYNVALLAYNIFPDATATSDSQTASTSDEVKAIQDAVARKADVISLSLGAAANYYPNDGFDQGEHDAVEAAIAAGVTVVAAAGNDADGSETGTPHTSLDYPAAYDGVIAVGASALRTSATDTLASSTEYVTSYSQYGPNLGVVAPGGDPPSNTDQDPLHWIWNYSTSTANYAKDKCSTPSPATSCSAYFAGTSQATPQVAAVAALMIAKAGGHGSLSPARVAQIIDGTADNINDPHQGHGRLNAYRALASVAGDSGAVYTGPSPQKTSPGQLVAFAYQNSGGVTPTILDVDYPAGIPVSTAGTFRIGDVPYTAGSYKVGVWYDANGDGKIDAGDQFGSAGVICVSTAKCTIPTITMSVVSAGFVLP</sequence>
<evidence type="ECO:0000256" key="2">
    <source>
        <dbReference type="ARBA" id="ARBA00022670"/>
    </source>
</evidence>
<dbReference type="GO" id="GO:0006508">
    <property type="term" value="P:proteolysis"/>
    <property type="evidence" value="ECO:0007669"/>
    <property type="project" value="UniProtKB-KW"/>
</dbReference>
<feature type="active site" description="Charge relay system" evidence="5">
    <location>
        <position position="333"/>
    </location>
</feature>
<gene>
    <name evidence="8" type="ORF">WPS_16060</name>
</gene>
<reference evidence="8 9" key="1">
    <citation type="journal article" date="2022" name="ISME Commun">
        <title>Vulcanimicrobium alpinus gen. nov. sp. nov., the first cultivated representative of the candidate phylum 'Eremiobacterota', is a metabolically versatile aerobic anoxygenic phototroph.</title>
        <authorList>
            <person name="Yabe S."/>
            <person name="Muto K."/>
            <person name="Abe K."/>
            <person name="Yokota A."/>
            <person name="Staudigel H."/>
            <person name="Tebo B.M."/>
        </authorList>
    </citation>
    <scope>NUCLEOTIDE SEQUENCE [LARGE SCALE GENOMIC DNA]</scope>
    <source>
        <strain evidence="8 9">WC8-2</strain>
    </source>
</reference>
<feature type="region of interest" description="Disordered" evidence="6">
    <location>
        <begin position="27"/>
        <end position="52"/>
    </location>
</feature>
<keyword evidence="2 5" id="KW-0645">Protease</keyword>
<feature type="active site" description="Charge relay system" evidence="5">
    <location>
        <position position="302"/>
    </location>
</feature>
<feature type="compositionally biased region" description="Pro residues" evidence="6">
    <location>
        <begin position="38"/>
        <end position="50"/>
    </location>
</feature>
<dbReference type="KEGG" id="vab:WPS_16060"/>
<keyword evidence="4 5" id="KW-0720">Serine protease</keyword>
<comment type="similarity">
    <text evidence="1 5">Belongs to the peptidase S8 family.</text>
</comment>